<dbReference type="CDD" id="cd18131">
    <property type="entry name" value="ASADH_C_bac_euk_like"/>
    <property type="match status" value="1"/>
</dbReference>
<dbReference type="CDD" id="cd02316">
    <property type="entry name" value="VcASADH2_like_N"/>
    <property type="match status" value="1"/>
</dbReference>
<dbReference type="Gene3D" id="3.40.50.720">
    <property type="entry name" value="NAD(P)-binding Rossmann-like Domain"/>
    <property type="match status" value="1"/>
</dbReference>
<dbReference type="SUPFAM" id="SSF55347">
    <property type="entry name" value="Glyceraldehyde-3-phosphate dehydrogenase-like, C-terminal domain"/>
    <property type="match status" value="1"/>
</dbReference>
<evidence type="ECO:0000256" key="6">
    <source>
        <dbReference type="ARBA" id="ARBA00013120"/>
    </source>
</evidence>
<dbReference type="HAMAP" id="MF_02121">
    <property type="entry name" value="ASADH"/>
    <property type="match status" value="1"/>
</dbReference>
<feature type="binding site" evidence="15">
    <location>
        <begin position="13"/>
        <end position="16"/>
    </location>
    <ligand>
        <name>NADP(+)</name>
        <dbReference type="ChEBI" id="CHEBI:58349"/>
    </ligand>
</feature>
<dbReference type="GO" id="GO:0009097">
    <property type="term" value="P:isoleucine biosynthetic process"/>
    <property type="evidence" value="ECO:0007669"/>
    <property type="project" value="UniProtKB-UniRule"/>
</dbReference>
<dbReference type="GO" id="GO:0050661">
    <property type="term" value="F:NADP binding"/>
    <property type="evidence" value="ECO:0007669"/>
    <property type="project" value="UniProtKB-UniRule"/>
</dbReference>
<comment type="similarity">
    <text evidence="4 15">Belongs to the aspartate-semialdehyde dehydrogenase family.</text>
</comment>
<dbReference type="GO" id="GO:0046983">
    <property type="term" value="F:protein dimerization activity"/>
    <property type="evidence" value="ECO:0007669"/>
    <property type="project" value="InterPro"/>
</dbReference>
<dbReference type="Proteomes" id="UP000004947">
    <property type="component" value="Unassembled WGS sequence"/>
</dbReference>
<protein>
    <recommendedName>
        <fullName evidence="6 15">Aspartate-semialdehyde dehydrogenase</fullName>
        <shortName evidence="15">ASA dehydrogenase</shortName>
        <shortName evidence="15">ASADH</shortName>
        <ecNumber evidence="6 15">1.2.1.11</ecNumber>
    </recommendedName>
    <alternativeName>
        <fullName evidence="15">Aspartate-beta-semialdehyde dehydrogenase</fullName>
    </alternativeName>
</protein>
<comment type="function">
    <text evidence="15">Catalyzes the NADPH-dependent formation of L-aspartate-semialdehyde (L-ASA) by the reductive dephosphorylation of L-aspartyl-4-phosphate.</text>
</comment>
<dbReference type="RefSeq" id="WP_007277767.1">
    <property type="nucleotide sequence ID" value="NZ_ABCK01000005.1"/>
</dbReference>
<dbReference type="GO" id="GO:0051287">
    <property type="term" value="F:NAD binding"/>
    <property type="evidence" value="ECO:0007669"/>
    <property type="project" value="InterPro"/>
</dbReference>
<evidence type="ECO:0000313" key="19">
    <source>
        <dbReference type="Proteomes" id="UP000004947"/>
    </source>
</evidence>
<dbReference type="PIRSF" id="PIRSF000148">
    <property type="entry name" value="ASA_dh"/>
    <property type="match status" value="1"/>
</dbReference>
<evidence type="ECO:0000256" key="5">
    <source>
        <dbReference type="ARBA" id="ARBA00011738"/>
    </source>
</evidence>
<keyword evidence="11 15" id="KW-0560">Oxidoreductase</keyword>
<dbReference type="GO" id="GO:0004073">
    <property type="term" value="F:aspartate-semialdehyde dehydrogenase activity"/>
    <property type="evidence" value="ECO:0007669"/>
    <property type="project" value="UniProtKB-UniRule"/>
</dbReference>
<dbReference type="InterPro" id="IPR000534">
    <property type="entry name" value="Semialdehyde_DH_NAD-bd"/>
</dbReference>
<comment type="pathway">
    <text evidence="3 15">Amino-acid biosynthesis; L-threonine biosynthesis; L-threonine from L-aspartate: step 2/5.</text>
</comment>
<evidence type="ECO:0000256" key="16">
    <source>
        <dbReference type="PIRSR" id="PIRSR000148-1"/>
    </source>
</evidence>
<evidence type="ECO:0000256" key="13">
    <source>
        <dbReference type="ARBA" id="ARBA00023167"/>
    </source>
</evidence>
<accession>A6DIN8</accession>
<evidence type="ECO:0000256" key="11">
    <source>
        <dbReference type="ARBA" id="ARBA00023002"/>
    </source>
</evidence>
<evidence type="ECO:0000256" key="4">
    <source>
        <dbReference type="ARBA" id="ARBA00010584"/>
    </source>
</evidence>
<dbReference type="InterPro" id="IPR012080">
    <property type="entry name" value="Asp_semialdehyde_DH"/>
</dbReference>
<proteinExistence type="inferred from homology"/>
<dbReference type="NCBIfam" id="NF011456">
    <property type="entry name" value="PRK14874.1"/>
    <property type="match status" value="1"/>
</dbReference>
<comment type="caution">
    <text evidence="18">The sequence shown here is derived from an EMBL/GenBank/DDBJ whole genome shotgun (WGS) entry which is preliminary data.</text>
</comment>
<evidence type="ECO:0000256" key="7">
    <source>
        <dbReference type="ARBA" id="ARBA00022605"/>
    </source>
</evidence>
<dbReference type="InterPro" id="IPR012280">
    <property type="entry name" value="Semialdhyde_DH_dimer_dom"/>
</dbReference>
<feature type="active site" description="Acyl-thioester intermediate" evidence="15 16">
    <location>
        <position position="130"/>
    </location>
</feature>
<dbReference type="GO" id="GO:0009089">
    <property type="term" value="P:lysine biosynthetic process via diaminopimelate"/>
    <property type="evidence" value="ECO:0007669"/>
    <property type="project" value="UniProtKB-UniRule"/>
</dbReference>
<feature type="binding site" evidence="15">
    <location>
        <position position="210"/>
    </location>
    <ligand>
        <name>substrate</name>
    </ligand>
</feature>
<evidence type="ECO:0000256" key="3">
    <source>
        <dbReference type="ARBA" id="ARBA00005097"/>
    </source>
</evidence>
<comment type="subunit">
    <text evidence="5 15">Homodimer.</text>
</comment>
<evidence type="ECO:0000259" key="17">
    <source>
        <dbReference type="SMART" id="SM00859"/>
    </source>
</evidence>
<dbReference type="UniPathway" id="UPA00051">
    <property type="reaction ID" value="UER00464"/>
</dbReference>
<comment type="caution">
    <text evidence="15">Lacks conserved residue(s) required for the propagation of feature annotation.</text>
</comment>
<reference evidence="18 19" key="1">
    <citation type="journal article" date="2010" name="J. Bacteriol.">
        <title>Genome sequence of Lentisphaera araneosa HTCC2155T, the type species of the order Lentisphaerales in the phylum Lentisphaerae.</title>
        <authorList>
            <person name="Thrash J.C."/>
            <person name="Cho J.C."/>
            <person name="Vergin K.L."/>
            <person name="Morris R.M."/>
            <person name="Giovannoni S.J."/>
        </authorList>
    </citation>
    <scope>NUCLEOTIDE SEQUENCE [LARGE SCALE GENOMIC DNA]</scope>
    <source>
        <strain evidence="18 19">HTCC2155</strain>
    </source>
</reference>
<dbReference type="EMBL" id="ABCK01000005">
    <property type="protein sequence ID" value="EDM28324.1"/>
    <property type="molecule type" value="Genomic_DNA"/>
</dbReference>
<evidence type="ECO:0000256" key="14">
    <source>
        <dbReference type="ARBA" id="ARBA00047891"/>
    </source>
</evidence>
<comment type="catalytic activity">
    <reaction evidence="14 15">
        <text>L-aspartate 4-semialdehyde + phosphate + NADP(+) = 4-phospho-L-aspartate + NADPH + H(+)</text>
        <dbReference type="Rhea" id="RHEA:24284"/>
        <dbReference type="ChEBI" id="CHEBI:15378"/>
        <dbReference type="ChEBI" id="CHEBI:43474"/>
        <dbReference type="ChEBI" id="CHEBI:57535"/>
        <dbReference type="ChEBI" id="CHEBI:57783"/>
        <dbReference type="ChEBI" id="CHEBI:58349"/>
        <dbReference type="ChEBI" id="CHEBI:537519"/>
        <dbReference type="EC" id="1.2.1.11"/>
    </reaction>
</comment>
<comment type="pathway">
    <text evidence="1 15">Amino-acid biosynthesis; L-methionine biosynthesis via de novo pathway; L-homoserine from L-aspartate: step 2/3.</text>
</comment>
<dbReference type="PANTHER" id="PTHR46278:SF2">
    <property type="entry name" value="ASPARTATE-SEMIALDEHYDE DEHYDROGENASE"/>
    <property type="match status" value="1"/>
</dbReference>
<evidence type="ECO:0000313" key="18">
    <source>
        <dbReference type="EMBL" id="EDM28324.1"/>
    </source>
</evidence>
<dbReference type="Gene3D" id="3.30.360.10">
    <property type="entry name" value="Dihydrodipicolinate Reductase, domain 2"/>
    <property type="match status" value="1"/>
</dbReference>
<keyword evidence="10 15" id="KW-0220">Diaminopimelate biosynthesis</keyword>
<dbReference type="eggNOG" id="COG0136">
    <property type="taxonomic scope" value="Bacteria"/>
</dbReference>
<dbReference type="PANTHER" id="PTHR46278">
    <property type="entry name" value="DEHYDROGENASE, PUTATIVE-RELATED"/>
    <property type="match status" value="1"/>
</dbReference>
<dbReference type="InterPro" id="IPR005986">
    <property type="entry name" value="Asp_semialdehyde_DH_beta"/>
</dbReference>
<feature type="binding site" evidence="15">
    <location>
        <position position="101"/>
    </location>
    <ligand>
        <name>phosphate</name>
        <dbReference type="ChEBI" id="CHEBI:43474"/>
    </ligand>
</feature>
<dbReference type="GO" id="GO:0019877">
    <property type="term" value="P:diaminopimelate biosynthetic process"/>
    <property type="evidence" value="ECO:0007669"/>
    <property type="project" value="UniProtKB-UniRule"/>
</dbReference>
<dbReference type="UniPathway" id="UPA00050">
    <property type="reaction ID" value="UER00463"/>
</dbReference>
<evidence type="ECO:0000256" key="2">
    <source>
        <dbReference type="ARBA" id="ARBA00005076"/>
    </source>
</evidence>
<keyword evidence="13 15" id="KW-0486">Methionine biosynthesis</keyword>
<dbReference type="GO" id="GO:0009088">
    <property type="term" value="P:threonine biosynthetic process"/>
    <property type="evidence" value="ECO:0007669"/>
    <property type="project" value="UniProtKB-UniRule"/>
</dbReference>
<feature type="active site" description="Proton acceptor" evidence="15 16">
    <location>
        <position position="242"/>
    </location>
</feature>
<dbReference type="GO" id="GO:0071266">
    <property type="term" value="P:'de novo' L-methionine biosynthetic process"/>
    <property type="evidence" value="ECO:0007669"/>
    <property type="project" value="UniProtKB-UniRule"/>
</dbReference>
<dbReference type="STRING" id="313628.LNTAR_10426"/>
<dbReference type="EC" id="1.2.1.11" evidence="6 15"/>
<keyword evidence="19" id="KW-1185">Reference proteome</keyword>
<evidence type="ECO:0000256" key="10">
    <source>
        <dbReference type="ARBA" id="ARBA00022915"/>
    </source>
</evidence>
<name>A6DIN8_9BACT</name>
<organism evidence="18 19">
    <name type="scientific">Lentisphaera araneosa HTCC2155</name>
    <dbReference type="NCBI Taxonomy" id="313628"/>
    <lineage>
        <taxon>Bacteria</taxon>
        <taxon>Pseudomonadati</taxon>
        <taxon>Lentisphaerota</taxon>
        <taxon>Lentisphaeria</taxon>
        <taxon>Lentisphaerales</taxon>
        <taxon>Lentisphaeraceae</taxon>
        <taxon>Lentisphaera</taxon>
    </lineage>
</organism>
<gene>
    <name evidence="15" type="primary">asd</name>
    <name evidence="18" type="ORF">LNTAR_10426</name>
</gene>
<keyword evidence="7 15" id="KW-0028">Amino-acid biosynthesis</keyword>
<dbReference type="Pfam" id="PF01118">
    <property type="entry name" value="Semialdhyde_dh"/>
    <property type="match status" value="1"/>
</dbReference>
<dbReference type="Pfam" id="PF02774">
    <property type="entry name" value="Semialdhyde_dhC"/>
    <property type="match status" value="1"/>
</dbReference>
<feature type="binding site" evidence="15">
    <location>
        <begin position="160"/>
        <end position="161"/>
    </location>
    <ligand>
        <name>NADP(+)</name>
        <dbReference type="ChEBI" id="CHEBI:58349"/>
    </ligand>
</feature>
<keyword evidence="9 15" id="KW-0521">NADP</keyword>
<dbReference type="NCBIfam" id="TIGR01296">
    <property type="entry name" value="asd_B"/>
    <property type="match status" value="1"/>
</dbReference>
<evidence type="ECO:0000256" key="9">
    <source>
        <dbReference type="ARBA" id="ARBA00022857"/>
    </source>
</evidence>
<keyword evidence="8 15" id="KW-0791">Threonine biosynthesis</keyword>
<evidence type="ECO:0000256" key="8">
    <source>
        <dbReference type="ARBA" id="ARBA00022697"/>
    </source>
</evidence>
<feature type="binding site" evidence="15">
    <location>
        <begin position="41"/>
        <end position="42"/>
    </location>
    <ligand>
        <name>NADP(+)</name>
        <dbReference type="ChEBI" id="CHEBI:58349"/>
    </ligand>
</feature>
<feature type="domain" description="Semialdehyde dehydrogenase NAD-binding" evidence="17">
    <location>
        <begin position="6"/>
        <end position="121"/>
    </location>
</feature>
<dbReference type="AlphaFoldDB" id="A6DIN8"/>
<keyword evidence="12 15" id="KW-0457">Lysine biosynthesis</keyword>
<evidence type="ECO:0000256" key="1">
    <source>
        <dbReference type="ARBA" id="ARBA00005021"/>
    </source>
</evidence>
<evidence type="ECO:0000256" key="12">
    <source>
        <dbReference type="ARBA" id="ARBA00023154"/>
    </source>
</evidence>
<feature type="binding site" evidence="15">
    <location>
        <position position="157"/>
    </location>
    <ligand>
        <name>substrate</name>
    </ligand>
</feature>
<dbReference type="UniPathway" id="UPA00034">
    <property type="reaction ID" value="UER00016"/>
</dbReference>
<comment type="pathway">
    <text evidence="2 15">Amino-acid biosynthesis; L-lysine biosynthesis via DAP pathway; (S)-tetrahydrodipicolinate from L-aspartate: step 2/4.</text>
</comment>
<feature type="binding site" evidence="15">
    <location>
        <position position="315"/>
    </location>
    <ligand>
        <name>NADP(+)</name>
        <dbReference type="ChEBI" id="CHEBI:58349"/>
    </ligand>
</feature>
<sequence>MMNKPNVAIMGATGAVGAELLELLEERNFPLNSLKLLASARSAGKKINFRGEDITVEELTHDCFEGVDIVLASAGGSLSKEYAPSAVKAGAVVVDNTSHYRMDPEVPLVVPEINPEDIKWNKGIIANPNCSTILMVLALWPLHKKFGVKRTVCSTYQAASGAGALAMQELEQETAAKLQGEDFENTVINQPYAFNLFPHNSPMKENGYVEEELKMMNETSKIFHEDSKVTATCVRVPIMRAHSESLNIEFDNAYTIEEAYEVLRSAPGVEVFENREENLWATPLDVSGKDPVYVGRLRRDVTLDNGLELWLVGDQVRKGAALNAVQIAELLLEG</sequence>
<dbReference type="InterPro" id="IPR036291">
    <property type="entry name" value="NAD(P)-bd_dom_sf"/>
</dbReference>
<dbReference type="SMART" id="SM00859">
    <property type="entry name" value="Semialdhyde_dh"/>
    <property type="match status" value="1"/>
</dbReference>
<dbReference type="SUPFAM" id="SSF51735">
    <property type="entry name" value="NAD(P)-binding Rossmann-fold domains"/>
    <property type="match status" value="1"/>
</dbReference>
<feature type="binding site" evidence="15">
    <location>
        <position position="235"/>
    </location>
    <ligand>
        <name>substrate</name>
    </ligand>
</feature>
<evidence type="ECO:0000256" key="15">
    <source>
        <dbReference type="HAMAP-Rule" id="MF_02121"/>
    </source>
</evidence>